<keyword evidence="4 7" id="KW-1133">Transmembrane helix</keyword>
<dbReference type="PANTHER" id="PTHR30477">
    <property type="entry name" value="ABC-TRANSPORTER METAL-BINDING PROTEIN"/>
    <property type="match status" value="1"/>
</dbReference>
<evidence type="ECO:0000256" key="2">
    <source>
        <dbReference type="ARBA" id="ARBA00008034"/>
    </source>
</evidence>
<evidence type="ECO:0000256" key="4">
    <source>
        <dbReference type="ARBA" id="ARBA00022989"/>
    </source>
</evidence>
<dbReference type="RefSeq" id="WP_204608075.1">
    <property type="nucleotide sequence ID" value="NZ_BAAAJX010000006.1"/>
</dbReference>
<proteinExistence type="inferred from homology"/>
<feature type="transmembrane region" description="Helical" evidence="7">
    <location>
        <begin position="21"/>
        <end position="41"/>
    </location>
</feature>
<gene>
    <name evidence="8" type="ORF">GCM10009627_18050</name>
</gene>
<protein>
    <submittedName>
        <fullName evidence="8">Metal ABC transporter permease</fullName>
    </submittedName>
</protein>
<evidence type="ECO:0000256" key="1">
    <source>
        <dbReference type="ARBA" id="ARBA00004141"/>
    </source>
</evidence>
<organism evidence="8 9">
    <name type="scientific">Curtobacterium herbarum</name>
    <dbReference type="NCBI Taxonomy" id="150122"/>
    <lineage>
        <taxon>Bacteria</taxon>
        <taxon>Bacillati</taxon>
        <taxon>Actinomycetota</taxon>
        <taxon>Actinomycetes</taxon>
        <taxon>Micrococcales</taxon>
        <taxon>Microbacteriaceae</taxon>
        <taxon>Curtobacterium</taxon>
    </lineage>
</organism>
<feature type="transmembrane region" description="Helical" evidence="7">
    <location>
        <begin position="229"/>
        <end position="249"/>
    </location>
</feature>
<dbReference type="InterPro" id="IPR001626">
    <property type="entry name" value="ABC_TroCD"/>
</dbReference>
<comment type="caution">
    <text evidence="8">The sequence shown here is derived from an EMBL/GenBank/DDBJ whole genome shotgun (WGS) entry which is preliminary data.</text>
</comment>
<evidence type="ECO:0000256" key="7">
    <source>
        <dbReference type="SAM" id="Phobius"/>
    </source>
</evidence>
<feature type="transmembrane region" description="Helical" evidence="7">
    <location>
        <begin position="261"/>
        <end position="282"/>
    </location>
</feature>
<dbReference type="Proteomes" id="UP001501742">
    <property type="component" value="Unassembled WGS sequence"/>
</dbReference>
<keyword evidence="5 7" id="KW-0472">Membrane</keyword>
<sequence length="308" mass="31459">MSVSVAVALSGFVTSPTVHSALVVGGFVAAVTGVVGVFTVVRGQSFAGHALADLGAVGGAGAFLVGISQLWGFVGAGVVAALLMEAIGTHRLKGRDVATGVVFAFGLGLTALFLYWDTTIGGSSNAAVSVLFGSLFVIDASVVPPVVLLSVVVLLLVGTTYRWLLLASVDEDLAVARGVPVRLAGLVFLVALALAVELSSLTIGAILSTALLIGPAATALLLTRRFGVAVLLAAGIGVLETWVGCLIAYESYYWAGKDGNWPVSFCVVALVLVVYVGARFASRIARRRTASRPVMHAPRILADAGRVG</sequence>
<feature type="transmembrane region" description="Helical" evidence="7">
    <location>
        <begin position="202"/>
        <end position="222"/>
    </location>
</feature>
<accession>A0ABN1ZCT1</accession>
<dbReference type="EMBL" id="BAAAJX010000006">
    <property type="protein sequence ID" value="GAA1493459.1"/>
    <property type="molecule type" value="Genomic_DNA"/>
</dbReference>
<dbReference type="InterPro" id="IPR037294">
    <property type="entry name" value="ABC_BtuC-like"/>
</dbReference>
<feature type="transmembrane region" description="Helical" evidence="7">
    <location>
        <begin position="61"/>
        <end position="84"/>
    </location>
</feature>
<feature type="transmembrane region" description="Helical" evidence="7">
    <location>
        <begin position="179"/>
        <end position="196"/>
    </location>
</feature>
<evidence type="ECO:0000313" key="9">
    <source>
        <dbReference type="Proteomes" id="UP001501742"/>
    </source>
</evidence>
<dbReference type="Gene3D" id="1.10.3470.10">
    <property type="entry name" value="ABC transporter involved in vitamin B12 uptake, BtuC"/>
    <property type="match status" value="1"/>
</dbReference>
<keyword evidence="3 6" id="KW-0812">Transmembrane</keyword>
<dbReference type="Pfam" id="PF00950">
    <property type="entry name" value="ABC-3"/>
    <property type="match status" value="1"/>
</dbReference>
<keyword evidence="6" id="KW-0813">Transport</keyword>
<evidence type="ECO:0000256" key="5">
    <source>
        <dbReference type="ARBA" id="ARBA00023136"/>
    </source>
</evidence>
<evidence type="ECO:0000256" key="3">
    <source>
        <dbReference type="ARBA" id="ARBA00022692"/>
    </source>
</evidence>
<feature type="transmembrane region" description="Helical" evidence="7">
    <location>
        <begin position="136"/>
        <end position="158"/>
    </location>
</feature>
<evidence type="ECO:0000256" key="6">
    <source>
        <dbReference type="RuleBase" id="RU003943"/>
    </source>
</evidence>
<comment type="subcellular location">
    <subcellularLocation>
        <location evidence="6">Cell membrane</location>
        <topology evidence="6">Multi-pass membrane protein</topology>
    </subcellularLocation>
    <subcellularLocation>
        <location evidence="1">Membrane</location>
        <topology evidence="1">Multi-pass membrane protein</topology>
    </subcellularLocation>
</comment>
<keyword evidence="9" id="KW-1185">Reference proteome</keyword>
<name>A0ABN1ZCT1_9MICO</name>
<feature type="transmembrane region" description="Helical" evidence="7">
    <location>
        <begin position="96"/>
        <end position="116"/>
    </location>
</feature>
<reference evidence="8 9" key="1">
    <citation type="journal article" date="2019" name="Int. J. Syst. Evol. Microbiol.">
        <title>The Global Catalogue of Microorganisms (GCM) 10K type strain sequencing project: providing services to taxonomists for standard genome sequencing and annotation.</title>
        <authorList>
            <consortium name="The Broad Institute Genomics Platform"/>
            <consortium name="The Broad Institute Genome Sequencing Center for Infectious Disease"/>
            <person name="Wu L."/>
            <person name="Ma J."/>
        </authorList>
    </citation>
    <scope>NUCLEOTIDE SEQUENCE [LARGE SCALE GENOMIC DNA]</scope>
    <source>
        <strain evidence="8 9">JCM 12140</strain>
    </source>
</reference>
<evidence type="ECO:0000313" key="8">
    <source>
        <dbReference type="EMBL" id="GAA1493459.1"/>
    </source>
</evidence>
<dbReference type="SUPFAM" id="SSF81345">
    <property type="entry name" value="ABC transporter involved in vitamin B12 uptake, BtuC"/>
    <property type="match status" value="1"/>
</dbReference>
<comment type="similarity">
    <text evidence="2 6">Belongs to the ABC-3 integral membrane protein family.</text>
</comment>
<dbReference type="PANTHER" id="PTHR30477:SF0">
    <property type="entry name" value="METAL TRANSPORT SYSTEM MEMBRANE PROTEIN TM_0125-RELATED"/>
    <property type="match status" value="1"/>
</dbReference>